<comment type="caution">
    <text evidence="2">The sequence shown here is derived from an EMBL/GenBank/DDBJ whole genome shotgun (WGS) entry which is preliminary data.</text>
</comment>
<organism evidence="2 3">
    <name type="scientific">Potamilus streckersoni</name>
    <dbReference type="NCBI Taxonomy" id="2493646"/>
    <lineage>
        <taxon>Eukaryota</taxon>
        <taxon>Metazoa</taxon>
        <taxon>Spiralia</taxon>
        <taxon>Lophotrochozoa</taxon>
        <taxon>Mollusca</taxon>
        <taxon>Bivalvia</taxon>
        <taxon>Autobranchia</taxon>
        <taxon>Heteroconchia</taxon>
        <taxon>Palaeoheterodonta</taxon>
        <taxon>Unionida</taxon>
        <taxon>Unionoidea</taxon>
        <taxon>Unionidae</taxon>
        <taxon>Ambleminae</taxon>
        <taxon>Lampsilini</taxon>
        <taxon>Potamilus</taxon>
    </lineage>
</organism>
<evidence type="ECO:0000256" key="1">
    <source>
        <dbReference type="SAM" id="MobiDB-lite"/>
    </source>
</evidence>
<protein>
    <submittedName>
        <fullName evidence="2">Uncharacterized protein</fullName>
    </submittedName>
</protein>
<gene>
    <name evidence="2" type="ORF">CHS0354_002863</name>
</gene>
<dbReference type="Proteomes" id="UP001195483">
    <property type="component" value="Unassembled WGS sequence"/>
</dbReference>
<evidence type="ECO:0000313" key="3">
    <source>
        <dbReference type="Proteomes" id="UP001195483"/>
    </source>
</evidence>
<sequence>MTKFTVLLLSQYKLYNILLAQETEELKPISEAEELRRISEAEELRPISEAEELRPISEAGGLFQNKDDSPSVTSY</sequence>
<reference evidence="2" key="1">
    <citation type="journal article" date="2021" name="Genome Biol. Evol.">
        <title>A High-Quality Reference Genome for a Parasitic Bivalve with Doubly Uniparental Inheritance (Bivalvia: Unionida).</title>
        <authorList>
            <person name="Smith C.H."/>
        </authorList>
    </citation>
    <scope>NUCLEOTIDE SEQUENCE</scope>
    <source>
        <strain evidence="2">CHS0354</strain>
    </source>
</reference>
<name>A0AAE0SMT8_9BIVA</name>
<reference evidence="2" key="2">
    <citation type="journal article" date="2021" name="Genome Biol. Evol.">
        <title>Developing a high-quality reference genome for a parasitic bivalve with doubly uniparental inheritance (Bivalvia: Unionida).</title>
        <authorList>
            <person name="Smith C.H."/>
        </authorList>
    </citation>
    <scope>NUCLEOTIDE SEQUENCE</scope>
    <source>
        <strain evidence="2">CHS0354</strain>
        <tissue evidence="2">Mantle</tissue>
    </source>
</reference>
<proteinExistence type="predicted"/>
<reference evidence="2" key="3">
    <citation type="submission" date="2023-05" db="EMBL/GenBank/DDBJ databases">
        <authorList>
            <person name="Smith C.H."/>
        </authorList>
    </citation>
    <scope>NUCLEOTIDE SEQUENCE</scope>
    <source>
        <strain evidence="2">CHS0354</strain>
        <tissue evidence="2">Mantle</tissue>
    </source>
</reference>
<dbReference type="EMBL" id="JAEAOA010000229">
    <property type="protein sequence ID" value="KAK3594819.1"/>
    <property type="molecule type" value="Genomic_DNA"/>
</dbReference>
<dbReference type="AlphaFoldDB" id="A0AAE0SMT8"/>
<feature type="region of interest" description="Disordered" evidence="1">
    <location>
        <begin position="49"/>
        <end position="75"/>
    </location>
</feature>
<accession>A0AAE0SMT8</accession>
<evidence type="ECO:0000313" key="2">
    <source>
        <dbReference type="EMBL" id="KAK3594819.1"/>
    </source>
</evidence>
<keyword evidence="3" id="KW-1185">Reference proteome</keyword>